<evidence type="ECO:0000313" key="2">
    <source>
        <dbReference type="EMBL" id="KAG0144512.1"/>
    </source>
</evidence>
<gene>
    <name evidence="2" type="ORF">CROQUDRAFT_47255</name>
</gene>
<comment type="caution">
    <text evidence="2">The sequence shown here is derived from an EMBL/GenBank/DDBJ whole genome shotgun (WGS) entry which is preliminary data.</text>
</comment>
<dbReference type="Proteomes" id="UP000886653">
    <property type="component" value="Unassembled WGS sequence"/>
</dbReference>
<name>A0A9P6NHY5_9BASI</name>
<protein>
    <submittedName>
        <fullName evidence="2">Uncharacterized protein</fullName>
    </submittedName>
</protein>
<feature type="compositionally biased region" description="Acidic residues" evidence="1">
    <location>
        <begin position="148"/>
        <end position="166"/>
    </location>
</feature>
<feature type="compositionally biased region" description="Polar residues" evidence="1">
    <location>
        <begin position="45"/>
        <end position="57"/>
    </location>
</feature>
<feature type="compositionally biased region" description="Low complexity" evidence="1">
    <location>
        <begin position="58"/>
        <end position="71"/>
    </location>
</feature>
<dbReference type="EMBL" id="MU167294">
    <property type="protein sequence ID" value="KAG0144512.1"/>
    <property type="molecule type" value="Genomic_DNA"/>
</dbReference>
<feature type="compositionally biased region" description="Acidic residues" evidence="1">
    <location>
        <begin position="260"/>
        <end position="286"/>
    </location>
</feature>
<dbReference type="OrthoDB" id="3364905at2759"/>
<feature type="region of interest" description="Disordered" evidence="1">
    <location>
        <begin position="1"/>
        <end position="118"/>
    </location>
</feature>
<keyword evidence="3" id="KW-1185">Reference proteome</keyword>
<feature type="region of interest" description="Disordered" evidence="1">
    <location>
        <begin position="130"/>
        <end position="286"/>
    </location>
</feature>
<feature type="compositionally biased region" description="Polar residues" evidence="1">
    <location>
        <begin position="1"/>
        <end position="16"/>
    </location>
</feature>
<dbReference type="AlphaFoldDB" id="A0A9P6NHY5"/>
<sequence length="596" mass="65614">MLDPSYDQSTQSQEPNQLEEDENRIVDIQKPSRASSTIHSKRLSRAQSRDQFSSGSVLSLHAPHHSLSSRSSRAHLEYDGENNSAASSVRRKPKGTNGSLSPLGMAESHVAMSSGGGSRQSLAFELAAAMDPEETDQSSILDKLGLGDGDEDDEVSYGQEVDDNGMDEYTIRQDEEVEEAEGNEHRTRKTSIETRSSGLPGSLPGWHEGFGPGSPAKSMIRDDRQLTPTTRQTRRSSRSTVNTTGFSPRKSSFAYGVADEYGEETEEEDFEDMGEFDESDGSETDEERARTVLEAGLVSTAHFLAVLKQSNTDYIPSATGLVSDLTTEESTSDRQPAVEKLIVDLVRTMADTVREREAQIRELKEIEVALSHTDRRALAEVESLPMMLEDADFRSYIVGKMSAEIDDTYPVADEHETEVELTGLDEQGLAEGQITPLAHHGSAQNLRSTSVHRFDSLGYTRKNVGSRIVSTGAGPHAGPMNQLDQLKLVTTSLINSLNLINEHTQIGRQTQTEVVRKLKGVRGLVTNWKADHDSLENSKECISRWESELGLDDPSTGKVRGKFEVQIKLATTEAEKLLEDASEQARFLLRLEPIST</sequence>
<organism evidence="2 3">
    <name type="scientific">Cronartium quercuum f. sp. fusiforme G11</name>
    <dbReference type="NCBI Taxonomy" id="708437"/>
    <lineage>
        <taxon>Eukaryota</taxon>
        <taxon>Fungi</taxon>
        <taxon>Dikarya</taxon>
        <taxon>Basidiomycota</taxon>
        <taxon>Pucciniomycotina</taxon>
        <taxon>Pucciniomycetes</taxon>
        <taxon>Pucciniales</taxon>
        <taxon>Coleosporiaceae</taxon>
        <taxon>Cronartium</taxon>
    </lineage>
</organism>
<reference evidence="2" key="1">
    <citation type="submission" date="2013-11" db="EMBL/GenBank/DDBJ databases">
        <title>Genome sequence of the fusiform rust pathogen reveals effectors for host alternation and coevolution with pine.</title>
        <authorList>
            <consortium name="DOE Joint Genome Institute"/>
            <person name="Smith K."/>
            <person name="Pendleton A."/>
            <person name="Kubisiak T."/>
            <person name="Anderson C."/>
            <person name="Salamov A."/>
            <person name="Aerts A."/>
            <person name="Riley R."/>
            <person name="Clum A."/>
            <person name="Lindquist E."/>
            <person name="Ence D."/>
            <person name="Campbell M."/>
            <person name="Kronenberg Z."/>
            <person name="Feau N."/>
            <person name="Dhillon B."/>
            <person name="Hamelin R."/>
            <person name="Burleigh J."/>
            <person name="Smith J."/>
            <person name="Yandell M."/>
            <person name="Nelson C."/>
            <person name="Grigoriev I."/>
            <person name="Davis J."/>
        </authorList>
    </citation>
    <scope>NUCLEOTIDE SEQUENCE</scope>
    <source>
        <strain evidence="2">G11</strain>
    </source>
</reference>
<proteinExistence type="predicted"/>
<accession>A0A9P6NHY5</accession>
<evidence type="ECO:0000256" key="1">
    <source>
        <dbReference type="SAM" id="MobiDB-lite"/>
    </source>
</evidence>
<evidence type="ECO:0000313" key="3">
    <source>
        <dbReference type="Proteomes" id="UP000886653"/>
    </source>
</evidence>